<dbReference type="PANTHER" id="PTHR34817">
    <property type="entry name" value="NUCLEOTIDYLTRANSFERASE"/>
    <property type="match status" value="1"/>
</dbReference>
<dbReference type="Pfam" id="PF10127">
    <property type="entry name" value="RlaP"/>
    <property type="match status" value="1"/>
</dbReference>
<dbReference type="PANTHER" id="PTHR34817:SF2">
    <property type="entry name" value="NUCLEOTIDYLTRANSFERASE"/>
    <property type="match status" value="1"/>
</dbReference>
<comment type="caution">
    <text evidence="1">The sequence shown here is derived from an EMBL/GenBank/DDBJ whole genome shotgun (WGS) entry which is preliminary data.</text>
</comment>
<dbReference type="Proteomes" id="UP001139521">
    <property type="component" value="Unassembled WGS sequence"/>
</dbReference>
<reference evidence="1" key="1">
    <citation type="submission" date="2022-01" db="EMBL/GenBank/DDBJ databases">
        <title>Genome sequencing of Zunongwangia sp. M21534 genome.</title>
        <authorList>
            <person name="Chen Y."/>
            <person name="Dong C."/>
            <person name="Shao Z."/>
        </authorList>
    </citation>
    <scope>NUCLEOTIDE SEQUENCE</scope>
    <source>
        <strain evidence="1">MCCC M21534</strain>
    </source>
</reference>
<proteinExistence type="predicted"/>
<dbReference type="AlphaFoldDB" id="A0A9X1ZU10"/>
<organism evidence="1 2">
    <name type="scientific">Zunongwangia pacifica</name>
    <dbReference type="NCBI Taxonomy" id="2911062"/>
    <lineage>
        <taxon>Bacteria</taxon>
        <taxon>Pseudomonadati</taxon>
        <taxon>Bacteroidota</taxon>
        <taxon>Flavobacteriia</taxon>
        <taxon>Flavobacteriales</taxon>
        <taxon>Flavobacteriaceae</taxon>
        <taxon>Zunongwangia</taxon>
    </lineage>
</organism>
<accession>A0A9X1ZU10</accession>
<keyword evidence="2" id="KW-1185">Reference proteome</keyword>
<dbReference type="EMBL" id="JAKHSK010000032">
    <property type="protein sequence ID" value="MCL6220101.1"/>
    <property type="molecule type" value="Genomic_DNA"/>
</dbReference>
<dbReference type="InterPro" id="IPR018775">
    <property type="entry name" value="RlaP"/>
</dbReference>
<protein>
    <submittedName>
        <fullName evidence="1">Nucleotidyltransferase domain-containing protein</fullName>
    </submittedName>
</protein>
<sequence>MNILLACETGSRAWGFPSPDSDFDIRIIYIHSKDWYLSLSEKKDSLELMFENNEIDITGWDLRKSLRLLQKSNPPLLERIQSPIIYKADTHFVKEIQQLAGSQYSRIATIHHYLSMAKKFLDELESAETYKLKKFFYALRSAVACKWIVEKEEMPPIEFKKMREGLAIEEKLLKRIEELIDLKATQSETYLHQGEAPLFALMHSCVALAEEQRTSLPASNGSLKDLDAFFLKMVHRYDD</sequence>
<gene>
    <name evidence="1" type="ORF">L1967_17550</name>
</gene>
<name>A0A9X1ZU10_9FLAO</name>
<evidence type="ECO:0000313" key="2">
    <source>
        <dbReference type="Proteomes" id="UP001139521"/>
    </source>
</evidence>
<evidence type="ECO:0000313" key="1">
    <source>
        <dbReference type="EMBL" id="MCL6220101.1"/>
    </source>
</evidence>